<evidence type="ECO:0000259" key="2">
    <source>
        <dbReference type="Pfam" id="PF02311"/>
    </source>
</evidence>
<sequence>MAFKASGGVPNNPAYPAVVARRVLDGTPTPNDVETLLVSNGWRGTWVWRVFDYHHFHPDAFEVLAIATGGATLMLGGPQGKIVDVTAGDVLLLPPGVGHKQCAQDADFRIVGAYPPGQEAYSTVRGDEGYDDATIEQIACVPVPETDPVRGGAGAMLAALKGGR</sequence>
<dbReference type="PIRSF" id="PIRSF019307">
    <property type="entry name" value="UCP019307"/>
    <property type="match status" value="1"/>
</dbReference>
<dbReference type="AlphaFoldDB" id="A0A506UBV1"/>
<dbReference type="Gene3D" id="2.60.120.10">
    <property type="entry name" value="Jelly Rolls"/>
    <property type="match status" value="1"/>
</dbReference>
<keyword evidence="1" id="KW-0238">DNA-binding</keyword>
<dbReference type="OrthoDB" id="9791759at2"/>
<protein>
    <submittedName>
        <fullName evidence="3">Cupin</fullName>
    </submittedName>
</protein>
<proteinExistence type="predicted"/>
<keyword evidence="4" id="KW-1185">Reference proteome</keyword>
<dbReference type="CDD" id="cd02219">
    <property type="entry name" value="cupin_YjlB-like"/>
    <property type="match status" value="1"/>
</dbReference>
<dbReference type="EMBL" id="VHLH01000006">
    <property type="protein sequence ID" value="TPW30464.1"/>
    <property type="molecule type" value="Genomic_DNA"/>
</dbReference>
<feature type="domain" description="AraC-type arabinose-binding/dimerisation" evidence="2">
    <location>
        <begin position="49"/>
        <end position="160"/>
    </location>
</feature>
<dbReference type="Pfam" id="PF02311">
    <property type="entry name" value="AraC_binding"/>
    <property type="match status" value="1"/>
</dbReference>
<dbReference type="GO" id="GO:0006355">
    <property type="term" value="P:regulation of DNA-templated transcription"/>
    <property type="evidence" value="ECO:0007669"/>
    <property type="project" value="InterPro"/>
</dbReference>
<dbReference type="GO" id="GO:0003677">
    <property type="term" value="F:DNA binding"/>
    <property type="evidence" value="ECO:0007669"/>
    <property type="project" value="UniProtKB-KW"/>
</dbReference>
<evidence type="ECO:0000313" key="3">
    <source>
        <dbReference type="EMBL" id="TPW30464.1"/>
    </source>
</evidence>
<gene>
    <name evidence="3" type="ORF">FJU11_04800</name>
</gene>
<dbReference type="SUPFAM" id="SSF51182">
    <property type="entry name" value="RmlC-like cupins"/>
    <property type="match status" value="1"/>
</dbReference>
<dbReference type="InterPro" id="IPR003313">
    <property type="entry name" value="AraC-bd"/>
</dbReference>
<name>A0A506UBV1_9HYPH</name>
<dbReference type="PANTHER" id="PTHR36448">
    <property type="entry name" value="BLR7373 PROTEIN"/>
    <property type="match status" value="1"/>
</dbReference>
<reference evidence="3 4" key="1">
    <citation type="submission" date="2019-06" db="EMBL/GenBank/DDBJ databases">
        <authorList>
            <person name="Li M."/>
        </authorList>
    </citation>
    <scope>NUCLEOTIDE SEQUENCE [LARGE SCALE GENOMIC DNA]</scope>
    <source>
        <strain evidence="3 4">BGMRC6574</strain>
    </source>
</reference>
<dbReference type="InterPro" id="IPR014710">
    <property type="entry name" value="RmlC-like_jellyroll"/>
</dbReference>
<comment type="caution">
    <text evidence="3">The sequence shown here is derived from an EMBL/GenBank/DDBJ whole genome shotgun (WGS) entry which is preliminary data.</text>
</comment>
<evidence type="ECO:0000313" key="4">
    <source>
        <dbReference type="Proteomes" id="UP000320314"/>
    </source>
</evidence>
<evidence type="ECO:0000256" key="1">
    <source>
        <dbReference type="ARBA" id="ARBA00023125"/>
    </source>
</evidence>
<dbReference type="InterPro" id="IPR047121">
    <property type="entry name" value="YjiB-like"/>
</dbReference>
<dbReference type="InterPro" id="IPR014500">
    <property type="entry name" value="UCP019307_cupin"/>
</dbReference>
<dbReference type="Proteomes" id="UP000320314">
    <property type="component" value="Unassembled WGS sequence"/>
</dbReference>
<accession>A0A506UBV1</accession>
<dbReference type="PANTHER" id="PTHR36448:SF2">
    <property type="entry name" value="CUPIN TYPE-1 DOMAIN-CONTAINING PROTEIN"/>
    <property type="match status" value="1"/>
</dbReference>
<organism evidence="3 4">
    <name type="scientific">Pararhizobium mangrovi</name>
    <dbReference type="NCBI Taxonomy" id="2590452"/>
    <lineage>
        <taxon>Bacteria</taxon>
        <taxon>Pseudomonadati</taxon>
        <taxon>Pseudomonadota</taxon>
        <taxon>Alphaproteobacteria</taxon>
        <taxon>Hyphomicrobiales</taxon>
        <taxon>Rhizobiaceae</taxon>
        <taxon>Rhizobium/Agrobacterium group</taxon>
        <taxon>Pararhizobium</taxon>
    </lineage>
</organism>
<dbReference type="InterPro" id="IPR011051">
    <property type="entry name" value="RmlC_Cupin_sf"/>
</dbReference>